<comment type="caution">
    <text evidence="6">The sequence shown here is derived from an EMBL/GenBank/DDBJ whole genome shotgun (WGS) entry which is preliminary data.</text>
</comment>
<feature type="transmembrane region" description="Helical" evidence="5">
    <location>
        <begin position="97"/>
        <end position="117"/>
    </location>
</feature>
<evidence type="ECO:0000256" key="5">
    <source>
        <dbReference type="SAM" id="Phobius"/>
    </source>
</evidence>
<keyword evidence="2 5" id="KW-0812">Transmembrane</keyword>
<feature type="transmembrane region" description="Helical" evidence="5">
    <location>
        <begin position="235"/>
        <end position="255"/>
    </location>
</feature>
<protein>
    <submittedName>
        <fullName evidence="6">DUF300-domain-containing protein</fullName>
    </submittedName>
</protein>
<dbReference type="GO" id="GO:0016020">
    <property type="term" value="C:membrane"/>
    <property type="evidence" value="ECO:0007669"/>
    <property type="project" value="UniProtKB-SubCell"/>
</dbReference>
<evidence type="ECO:0000256" key="3">
    <source>
        <dbReference type="ARBA" id="ARBA00022989"/>
    </source>
</evidence>
<evidence type="ECO:0000313" key="6">
    <source>
        <dbReference type="EMBL" id="ORY43612.1"/>
    </source>
</evidence>
<dbReference type="Proteomes" id="UP000193642">
    <property type="component" value="Unassembled WGS sequence"/>
</dbReference>
<feature type="transmembrane region" description="Helical" evidence="5">
    <location>
        <begin position="27"/>
        <end position="51"/>
    </location>
</feature>
<dbReference type="AlphaFoldDB" id="A0A1Y2C995"/>
<keyword evidence="3 5" id="KW-1133">Transmembrane helix</keyword>
<feature type="transmembrane region" description="Helical" evidence="5">
    <location>
        <begin position="194"/>
        <end position="215"/>
    </location>
</feature>
<keyword evidence="4 5" id="KW-0472">Membrane</keyword>
<reference evidence="6 7" key="1">
    <citation type="submission" date="2016-07" db="EMBL/GenBank/DDBJ databases">
        <title>Pervasive Adenine N6-methylation of Active Genes in Fungi.</title>
        <authorList>
            <consortium name="DOE Joint Genome Institute"/>
            <person name="Mondo S.J."/>
            <person name="Dannebaum R.O."/>
            <person name="Kuo R.C."/>
            <person name="Labutti K."/>
            <person name="Haridas S."/>
            <person name="Kuo A."/>
            <person name="Salamov A."/>
            <person name="Ahrendt S.R."/>
            <person name="Lipzen A."/>
            <person name="Sullivan W."/>
            <person name="Andreopoulos W.B."/>
            <person name="Clum A."/>
            <person name="Lindquist E."/>
            <person name="Daum C."/>
            <person name="Ramamoorthy G.K."/>
            <person name="Gryganskyi A."/>
            <person name="Culley D."/>
            <person name="Magnuson J.K."/>
            <person name="James T.Y."/>
            <person name="O'Malley M.A."/>
            <person name="Stajich J.E."/>
            <person name="Spatafora J.W."/>
            <person name="Visel A."/>
            <person name="Grigoriev I.V."/>
        </authorList>
    </citation>
    <scope>NUCLEOTIDE SEQUENCE [LARGE SCALE GENOMIC DNA]</scope>
    <source>
        <strain evidence="6 7">JEL800</strain>
    </source>
</reference>
<proteinExistence type="predicted"/>
<feature type="transmembrane region" description="Helical" evidence="5">
    <location>
        <begin position="267"/>
        <end position="288"/>
    </location>
</feature>
<evidence type="ECO:0000256" key="2">
    <source>
        <dbReference type="ARBA" id="ARBA00022692"/>
    </source>
</evidence>
<dbReference type="OrthoDB" id="5348404at2759"/>
<sequence>MPSSIEPTSGFDLKHPSTIFNRDAASWAWIICAIIAVLASAISAVSIFKHLRNFNKPLEQSHIVRILLFVPIYALVSWAAFRYYWHAVYIFTLRDCYEAFVIYSFYALILQFLGPTVQVQKMALVSKNPMPYPMWGPIFKWKYDPASPTFLQRNKILVLQYVVVRPLMTVVALVTQLTSRFCSESMSVFYGHFWYSVINFVSVSACMYGLVILYFTIKDDIAEHKPLPKFLSIKIVIFLTMLQNMILSTLAHYGYLPETQYWTSTNISNGIQSMLVCIEMLIASIFHISAFRRKSIRTVVYADEEIIEEGVYGKVAHPGEFIPVASKDERNYGTHA</sequence>
<evidence type="ECO:0000256" key="4">
    <source>
        <dbReference type="ARBA" id="ARBA00023136"/>
    </source>
</evidence>
<name>A0A1Y2C995_9FUNG</name>
<accession>A0A1Y2C995</accession>
<comment type="subcellular location">
    <subcellularLocation>
        <location evidence="1">Membrane</location>
        <topology evidence="1">Multi-pass membrane protein</topology>
    </subcellularLocation>
</comment>
<evidence type="ECO:0000313" key="7">
    <source>
        <dbReference type="Proteomes" id="UP000193642"/>
    </source>
</evidence>
<keyword evidence="7" id="KW-1185">Reference proteome</keyword>
<feature type="transmembrane region" description="Helical" evidence="5">
    <location>
        <begin position="63"/>
        <end position="85"/>
    </location>
</feature>
<dbReference type="SMART" id="SM01417">
    <property type="entry name" value="Solute_trans_a"/>
    <property type="match status" value="1"/>
</dbReference>
<dbReference type="InterPro" id="IPR005178">
    <property type="entry name" value="Ostalpha/TMEM184C"/>
</dbReference>
<dbReference type="Pfam" id="PF03619">
    <property type="entry name" value="Solute_trans_a"/>
    <property type="match status" value="1"/>
</dbReference>
<dbReference type="PANTHER" id="PTHR23423">
    <property type="entry name" value="ORGANIC SOLUTE TRANSPORTER-RELATED"/>
    <property type="match status" value="1"/>
</dbReference>
<evidence type="ECO:0000256" key="1">
    <source>
        <dbReference type="ARBA" id="ARBA00004141"/>
    </source>
</evidence>
<organism evidence="6 7">
    <name type="scientific">Rhizoclosmatium globosum</name>
    <dbReference type="NCBI Taxonomy" id="329046"/>
    <lineage>
        <taxon>Eukaryota</taxon>
        <taxon>Fungi</taxon>
        <taxon>Fungi incertae sedis</taxon>
        <taxon>Chytridiomycota</taxon>
        <taxon>Chytridiomycota incertae sedis</taxon>
        <taxon>Chytridiomycetes</taxon>
        <taxon>Chytridiales</taxon>
        <taxon>Chytriomycetaceae</taxon>
        <taxon>Rhizoclosmatium</taxon>
    </lineage>
</organism>
<gene>
    <name evidence="6" type="ORF">BCR33DRAFT_785462</name>
</gene>
<feature type="transmembrane region" description="Helical" evidence="5">
    <location>
        <begin position="156"/>
        <end position="174"/>
    </location>
</feature>
<dbReference type="EMBL" id="MCGO01000024">
    <property type="protein sequence ID" value="ORY43612.1"/>
    <property type="molecule type" value="Genomic_DNA"/>
</dbReference>